<dbReference type="EMBL" id="AOMF01000174">
    <property type="protein sequence ID" value="EMA49540.1"/>
    <property type="molecule type" value="Genomic_DNA"/>
</dbReference>
<reference evidence="2 3" key="1">
    <citation type="journal article" date="2014" name="PLoS Genet.">
        <title>Phylogenetically driven sequencing of extremely halophilic archaea reveals strategies for static and dynamic osmo-response.</title>
        <authorList>
            <person name="Becker E.A."/>
            <person name="Seitzer P.M."/>
            <person name="Tritt A."/>
            <person name="Larsen D."/>
            <person name="Krusor M."/>
            <person name="Yao A.I."/>
            <person name="Wu D."/>
            <person name="Madern D."/>
            <person name="Eisen J.A."/>
            <person name="Darling A.E."/>
            <person name="Facciotti M.T."/>
        </authorList>
    </citation>
    <scope>NUCLEOTIDE SEQUENCE [LARGE SCALE GENOMIC DNA]</scope>
    <source>
        <strain evidence="2 3">JCM 13552</strain>
    </source>
</reference>
<dbReference type="Proteomes" id="UP000011680">
    <property type="component" value="Unassembled WGS sequence"/>
</dbReference>
<sequence>MDWQHRRDRTRAEEKNDEPTSGTSWWFVAGAVPGA</sequence>
<accession>M0MYS1</accession>
<evidence type="ECO:0000313" key="2">
    <source>
        <dbReference type="EMBL" id="EMA49540.1"/>
    </source>
</evidence>
<proteinExistence type="predicted"/>
<gene>
    <name evidence="2" type="ORF">C451_18428</name>
</gene>
<keyword evidence="3" id="KW-1185">Reference proteome</keyword>
<evidence type="ECO:0000313" key="3">
    <source>
        <dbReference type="Proteomes" id="UP000011680"/>
    </source>
</evidence>
<comment type="caution">
    <text evidence="2">The sequence shown here is derived from an EMBL/GenBank/DDBJ whole genome shotgun (WGS) entry which is preliminary data.</text>
</comment>
<name>M0MYS1_9EURY</name>
<feature type="region of interest" description="Disordered" evidence="1">
    <location>
        <begin position="1"/>
        <end position="35"/>
    </location>
</feature>
<protein>
    <submittedName>
        <fullName evidence="2">Uncharacterized protein</fullName>
    </submittedName>
</protein>
<dbReference type="STRING" id="1227457.C451_18428"/>
<organism evidence="2 3">
    <name type="scientific">Halococcus thailandensis JCM 13552</name>
    <dbReference type="NCBI Taxonomy" id="1227457"/>
    <lineage>
        <taxon>Archaea</taxon>
        <taxon>Methanobacteriati</taxon>
        <taxon>Methanobacteriota</taxon>
        <taxon>Stenosarchaea group</taxon>
        <taxon>Halobacteria</taxon>
        <taxon>Halobacteriales</taxon>
        <taxon>Halococcaceae</taxon>
        <taxon>Halococcus</taxon>
    </lineage>
</organism>
<evidence type="ECO:0000256" key="1">
    <source>
        <dbReference type="SAM" id="MobiDB-lite"/>
    </source>
</evidence>
<dbReference type="AlphaFoldDB" id="M0MYS1"/>